<reference evidence="2" key="2">
    <citation type="submission" date="2019-01" db="UniProtKB">
        <authorList>
            <consortium name="EnsemblPlants"/>
        </authorList>
    </citation>
    <scope>IDENTIFICATION</scope>
    <source>
        <strain evidence="2">cv. Heinz 1706</strain>
    </source>
</reference>
<feature type="region of interest" description="Disordered" evidence="1">
    <location>
        <begin position="1"/>
        <end position="45"/>
    </location>
</feature>
<sequence length="103" mass="11470">MASFGRRMKASSEPASLAAAPISEQPGDQVVSVRQPQQHRDRATSCLPLRQKTATLATRSEQRWQSPAAACSSEQHQQTPESKAKITTQFMDSRLQIINHHFL</sequence>
<dbReference type="AlphaFoldDB" id="A0A3Q7JAR5"/>
<reference evidence="2" key="1">
    <citation type="journal article" date="2012" name="Nature">
        <title>The tomato genome sequence provides insights into fleshy fruit evolution.</title>
        <authorList>
            <consortium name="Tomato Genome Consortium"/>
        </authorList>
    </citation>
    <scope>NUCLEOTIDE SEQUENCE [LARGE SCALE GENOMIC DNA]</scope>
    <source>
        <strain evidence="2">cv. Heinz 1706</strain>
    </source>
</reference>
<name>A0A3Q7JAR5_SOLLC</name>
<organism evidence="2">
    <name type="scientific">Solanum lycopersicum</name>
    <name type="common">Tomato</name>
    <name type="synonym">Lycopersicon esculentum</name>
    <dbReference type="NCBI Taxonomy" id="4081"/>
    <lineage>
        <taxon>Eukaryota</taxon>
        <taxon>Viridiplantae</taxon>
        <taxon>Streptophyta</taxon>
        <taxon>Embryophyta</taxon>
        <taxon>Tracheophyta</taxon>
        <taxon>Spermatophyta</taxon>
        <taxon>Magnoliopsida</taxon>
        <taxon>eudicotyledons</taxon>
        <taxon>Gunneridae</taxon>
        <taxon>Pentapetalae</taxon>
        <taxon>asterids</taxon>
        <taxon>lamiids</taxon>
        <taxon>Solanales</taxon>
        <taxon>Solanaceae</taxon>
        <taxon>Solanoideae</taxon>
        <taxon>Solaneae</taxon>
        <taxon>Solanum</taxon>
        <taxon>Solanum subgen. Lycopersicon</taxon>
    </lineage>
</organism>
<feature type="region of interest" description="Disordered" evidence="1">
    <location>
        <begin position="57"/>
        <end position="83"/>
    </location>
</feature>
<dbReference type="InParanoid" id="A0A3Q7JAR5"/>
<accession>A0A3Q7JAR5</accession>
<proteinExistence type="predicted"/>
<evidence type="ECO:0000313" key="2">
    <source>
        <dbReference type="EnsemblPlants" id="Solyc12g062200.1.1.1"/>
    </source>
</evidence>
<dbReference type="PaxDb" id="4081-Solyc12g062200.1.1"/>
<protein>
    <submittedName>
        <fullName evidence="2">Uncharacterized protein</fullName>
    </submittedName>
</protein>
<feature type="compositionally biased region" description="Polar residues" evidence="1">
    <location>
        <begin position="72"/>
        <end position="83"/>
    </location>
</feature>
<keyword evidence="3" id="KW-1185">Reference proteome</keyword>
<dbReference type="EnsemblPlants" id="Solyc12g062200.1.1">
    <property type="protein sequence ID" value="Solyc12g062200.1.1.1"/>
    <property type="gene ID" value="Solyc12g062200.1"/>
</dbReference>
<dbReference type="Gramene" id="Solyc12g062200.1.1">
    <property type="protein sequence ID" value="Solyc12g062200.1.1.1"/>
    <property type="gene ID" value="Solyc12g062200.1"/>
</dbReference>
<evidence type="ECO:0000256" key="1">
    <source>
        <dbReference type="SAM" id="MobiDB-lite"/>
    </source>
</evidence>
<dbReference type="Proteomes" id="UP000004994">
    <property type="component" value="Chromosome 12"/>
</dbReference>
<evidence type="ECO:0000313" key="3">
    <source>
        <dbReference type="Proteomes" id="UP000004994"/>
    </source>
</evidence>
<feature type="compositionally biased region" description="Low complexity" evidence="1">
    <location>
        <begin position="11"/>
        <end position="24"/>
    </location>
</feature>